<dbReference type="Proteomes" id="UP001057375">
    <property type="component" value="Unassembled WGS sequence"/>
</dbReference>
<gene>
    <name evidence="1" type="ORF">ADUPG1_004436</name>
</gene>
<reference evidence="1" key="1">
    <citation type="submission" date="2022-03" db="EMBL/GenBank/DDBJ databases">
        <title>Draft genome sequence of Aduncisulcus paluster, a free-living microaerophilic Fornicata.</title>
        <authorList>
            <person name="Yuyama I."/>
            <person name="Kume K."/>
            <person name="Tamura T."/>
            <person name="Inagaki Y."/>
            <person name="Hashimoto T."/>
        </authorList>
    </citation>
    <scope>NUCLEOTIDE SEQUENCE</scope>
    <source>
        <strain evidence="1">NY0171</strain>
    </source>
</reference>
<name>A0ABQ5K0E4_9EUKA</name>
<dbReference type="EMBL" id="BQXS01006594">
    <property type="protein sequence ID" value="GKT20826.1"/>
    <property type="molecule type" value="Genomic_DNA"/>
</dbReference>
<accession>A0ABQ5K0E4</accession>
<comment type="caution">
    <text evidence="1">The sequence shown here is derived from an EMBL/GenBank/DDBJ whole genome shotgun (WGS) entry which is preliminary data.</text>
</comment>
<evidence type="ECO:0000313" key="2">
    <source>
        <dbReference type="Proteomes" id="UP001057375"/>
    </source>
</evidence>
<sequence length="30" mass="3211">AQEERKTAVVCGLPSFEPYDQGHGSSVTCD</sequence>
<keyword evidence="2" id="KW-1185">Reference proteome</keyword>
<organism evidence="1 2">
    <name type="scientific">Aduncisulcus paluster</name>
    <dbReference type="NCBI Taxonomy" id="2918883"/>
    <lineage>
        <taxon>Eukaryota</taxon>
        <taxon>Metamonada</taxon>
        <taxon>Carpediemonas-like organisms</taxon>
        <taxon>Aduncisulcus</taxon>
    </lineage>
</organism>
<feature type="non-terminal residue" evidence="1">
    <location>
        <position position="1"/>
    </location>
</feature>
<evidence type="ECO:0000313" key="1">
    <source>
        <dbReference type="EMBL" id="GKT20826.1"/>
    </source>
</evidence>
<protein>
    <submittedName>
        <fullName evidence="1">Uncharacterized protein</fullName>
    </submittedName>
</protein>
<proteinExistence type="predicted"/>